<proteinExistence type="predicted"/>
<dbReference type="RefSeq" id="WP_394829746.1">
    <property type="nucleotide sequence ID" value="NZ_CP089984.1"/>
</dbReference>
<evidence type="ECO:0000313" key="2">
    <source>
        <dbReference type="EMBL" id="WXB20142.1"/>
    </source>
</evidence>
<evidence type="ECO:0000313" key="3">
    <source>
        <dbReference type="Proteomes" id="UP001370348"/>
    </source>
</evidence>
<name>A0ABZ2MCA0_9BACT</name>
<dbReference type="EMBL" id="CP089984">
    <property type="protein sequence ID" value="WXB20142.1"/>
    <property type="molecule type" value="Genomic_DNA"/>
</dbReference>
<gene>
    <name evidence="2" type="ORF">LZC94_23350</name>
</gene>
<reference evidence="2 3" key="1">
    <citation type="submission" date="2021-12" db="EMBL/GenBank/DDBJ databases">
        <title>Discovery of the Pendulisporaceae a myxobacterial family with distinct sporulation behavior and unique specialized metabolism.</title>
        <authorList>
            <person name="Garcia R."/>
            <person name="Popoff A."/>
            <person name="Bader C.D."/>
            <person name="Loehr J."/>
            <person name="Walesch S."/>
            <person name="Walt C."/>
            <person name="Boldt J."/>
            <person name="Bunk B."/>
            <person name="Haeckl F.J.F.P.J."/>
            <person name="Gunesch A.P."/>
            <person name="Birkelbach J."/>
            <person name="Nuebel U."/>
            <person name="Pietschmann T."/>
            <person name="Bach T."/>
            <person name="Mueller R."/>
        </authorList>
    </citation>
    <scope>NUCLEOTIDE SEQUENCE [LARGE SCALE GENOMIC DNA]</scope>
    <source>
        <strain evidence="2 3">MSr11954</strain>
    </source>
</reference>
<dbReference type="SUPFAM" id="SSF141371">
    <property type="entry name" value="PilZ domain-like"/>
    <property type="match status" value="1"/>
</dbReference>
<dbReference type="Proteomes" id="UP001370348">
    <property type="component" value="Chromosome"/>
</dbReference>
<feature type="domain" description="PilZ" evidence="1">
    <location>
        <begin position="12"/>
        <end position="104"/>
    </location>
</feature>
<evidence type="ECO:0000259" key="1">
    <source>
        <dbReference type="Pfam" id="PF07238"/>
    </source>
</evidence>
<dbReference type="Pfam" id="PF07238">
    <property type="entry name" value="PilZ"/>
    <property type="match status" value="1"/>
</dbReference>
<accession>A0ABZ2MCA0</accession>
<sequence>MKTAGLSMALLQQRSVMRHAIEVPCQIVRERDMKLVARRSIDLSPEGILVPSESDVSLGDELMVSFRASDFGILFAAQGRVARILEGRRAGDRGRCLGVSFRLNAIARHILRGGLRRVPPPIPRRERDRRVDYAKTVRAIAYGVDHFYFDD</sequence>
<dbReference type="InterPro" id="IPR009875">
    <property type="entry name" value="PilZ_domain"/>
</dbReference>
<organism evidence="2 3">
    <name type="scientific">Pendulispora albinea</name>
    <dbReference type="NCBI Taxonomy" id="2741071"/>
    <lineage>
        <taxon>Bacteria</taxon>
        <taxon>Pseudomonadati</taxon>
        <taxon>Myxococcota</taxon>
        <taxon>Myxococcia</taxon>
        <taxon>Myxococcales</taxon>
        <taxon>Sorangiineae</taxon>
        <taxon>Pendulisporaceae</taxon>
        <taxon>Pendulispora</taxon>
    </lineage>
</organism>
<dbReference type="Gene3D" id="2.40.10.220">
    <property type="entry name" value="predicted glycosyltransferase like domains"/>
    <property type="match status" value="1"/>
</dbReference>
<protein>
    <submittedName>
        <fullName evidence="2">PilZ domain-containing protein</fullName>
    </submittedName>
</protein>
<keyword evidence="3" id="KW-1185">Reference proteome</keyword>